<feature type="domain" description="Major facilitator superfamily (MFS) profile" evidence="7">
    <location>
        <begin position="20"/>
        <end position="466"/>
    </location>
</feature>
<evidence type="ECO:0000259" key="7">
    <source>
        <dbReference type="PROSITE" id="PS50850"/>
    </source>
</evidence>
<evidence type="ECO:0000256" key="6">
    <source>
        <dbReference type="SAM" id="Phobius"/>
    </source>
</evidence>
<dbReference type="EMBL" id="JAUZMZ010000004">
    <property type="protein sequence ID" value="MEE2030832.1"/>
    <property type="molecule type" value="Genomic_DNA"/>
</dbReference>
<dbReference type="InterPro" id="IPR011701">
    <property type="entry name" value="MFS"/>
</dbReference>
<keyword evidence="2" id="KW-0813">Transport</keyword>
<evidence type="ECO:0000313" key="8">
    <source>
        <dbReference type="EMBL" id="MEE2030832.1"/>
    </source>
</evidence>
<organism evidence="8 9">
    <name type="scientific">Rhodococcus chondri</name>
    <dbReference type="NCBI Taxonomy" id="3065941"/>
    <lineage>
        <taxon>Bacteria</taxon>
        <taxon>Bacillati</taxon>
        <taxon>Actinomycetota</taxon>
        <taxon>Actinomycetes</taxon>
        <taxon>Mycobacteriales</taxon>
        <taxon>Nocardiaceae</taxon>
        <taxon>Rhodococcus</taxon>
    </lineage>
</organism>
<comment type="subcellular location">
    <subcellularLocation>
        <location evidence="1">Cell membrane</location>
        <topology evidence="1">Multi-pass membrane protein</topology>
    </subcellularLocation>
</comment>
<feature type="transmembrane region" description="Helical" evidence="6">
    <location>
        <begin position="435"/>
        <end position="461"/>
    </location>
</feature>
<feature type="transmembrane region" description="Helical" evidence="6">
    <location>
        <begin position="343"/>
        <end position="362"/>
    </location>
</feature>
<dbReference type="PANTHER" id="PTHR42718">
    <property type="entry name" value="MAJOR FACILITATOR SUPERFAMILY MULTIDRUG TRANSPORTER MFSC"/>
    <property type="match status" value="1"/>
</dbReference>
<feature type="transmembrane region" description="Helical" evidence="6">
    <location>
        <begin position="204"/>
        <end position="223"/>
    </location>
</feature>
<keyword evidence="5 6" id="KW-0472">Membrane</keyword>
<evidence type="ECO:0000256" key="1">
    <source>
        <dbReference type="ARBA" id="ARBA00004651"/>
    </source>
</evidence>
<evidence type="ECO:0000256" key="3">
    <source>
        <dbReference type="ARBA" id="ARBA00022692"/>
    </source>
</evidence>
<feature type="transmembrane region" description="Helical" evidence="6">
    <location>
        <begin position="20"/>
        <end position="43"/>
    </location>
</feature>
<feature type="transmembrane region" description="Helical" evidence="6">
    <location>
        <begin position="173"/>
        <end position="192"/>
    </location>
</feature>
<protein>
    <submittedName>
        <fullName evidence="8">MFS transporter</fullName>
    </submittedName>
</protein>
<dbReference type="Gene3D" id="1.20.1250.20">
    <property type="entry name" value="MFS general substrate transporter like domains"/>
    <property type="match status" value="1"/>
</dbReference>
<evidence type="ECO:0000256" key="4">
    <source>
        <dbReference type="ARBA" id="ARBA00022989"/>
    </source>
</evidence>
<dbReference type="Pfam" id="PF07690">
    <property type="entry name" value="MFS_1"/>
    <property type="match status" value="1"/>
</dbReference>
<proteinExistence type="predicted"/>
<dbReference type="PANTHER" id="PTHR42718:SF9">
    <property type="entry name" value="MAJOR FACILITATOR SUPERFAMILY MULTIDRUG TRANSPORTER MFSC"/>
    <property type="match status" value="1"/>
</dbReference>
<comment type="caution">
    <text evidence="8">The sequence shown here is derived from an EMBL/GenBank/DDBJ whole genome shotgun (WGS) entry which is preliminary data.</text>
</comment>
<feature type="transmembrane region" description="Helical" evidence="6">
    <location>
        <begin position="309"/>
        <end position="331"/>
    </location>
</feature>
<feature type="transmembrane region" description="Helical" evidence="6">
    <location>
        <begin position="86"/>
        <end position="105"/>
    </location>
</feature>
<dbReference type="Gene3D" id="1.20.1720.10">
    <property type="entry name" value="Multidrug resistance protein D"/>
    <property type="match status" value="1"/>
</dbReference>
<keyword evidence="3 6" id="KW-0812">Transmembrane</keyword>
<dbReference type="Proteomes" id="UP001331936">
    <property type="component" value="Unassembled WGS sequence"/>
</dbReference>
<feature type="transmembrane region" description="Helical" evidence="6">
    <location>
        <begin position="271"/>
        <end position="289"/>
    </location>
</feature>
<gene>
    <name evidence="8" type="ORF">Q8814_01660</name>
</gene>
<dbReference type="CDD" id="cd17504">
    <property type="entry name" value="MFS_MMR_MDR_like"/>
    <property type="match status" value="1"/>
</dbReference>
<dbReference type="InterPro" id="IPR036259">
    <property type="entry name" value="MFS_trans_sf"/>
</dbReference>
<evidence type="ECO:0000256" key="5">
    <source>
        <dbReference type="ARBA" id="ARBA00023136"/>
    </source>
</evidence>
<reference evidence="8 9" key="1">
    <citation type="submission" date="2023-08" db="EMBL/GenBank/DDBJ databases">
        <authorList>
            <person name="Girao M."/>
            <person name="Carvalho M.F."/>
        </authorList>
    </citation>
    <scope>NUCLEOTIDE SEQUENCE [LARGE SCALE GENOMIC DNA]</scope>
    <source>
        <strain evidence="8 9">CC-R104</strain>
    </source>
</reference>
<evidence type="ECO:0000256" key="2">
    <source>
        <dbReference type="ARBA" id="ARBA00022448"/>
    </source>
</evidence>
<dbReference type="PROSITE" id="PS50850">
    <property type="entry name" value="MFS"/>
    <property type="match status" value="1"/>
</dbReference>
<name>A0ABU7JM90_9NOCA</name>
<feature type="transmembrane region" description="Helical" evidence="6">
    <location>
        <begin position="229"/>
        <end position="250"/>
    </location>
</feature>
<accession>A0ABU7JM90</accession>
<feature type="transmembrane region" description="Helical" evidence="6">
    <location>
        <begin position="55"/>
        <end position="74"/>
    </location>
</feature>
<keyword evidence="9" id="KW-1185">Reference proteome</keyword>
<feature type="transmembrane region" description="Helical" evidence="6">
    <location>
        <begin position="368"/>
        <end position="396"/>
    </location>
</feature>
<dbReference type="SUPFAM" id="SSF103473">
    <property type="entry name" value="MFS general substrate transporter"/>
    <property type="match status" value="1"/>
</dbReference>
<feature type="transmembrane region" description="Helical" evidence="6">
    <location>
        <begin position="111"/>
        <end position="131"/>
    </location>
</feature>
<feature type="transmembrane region" description="Helical" evidence="6">
    <location>
        <begin position="143"/>
        <end position="167"/>
    </location>
</feature>
<feature type="transmembrane region" description="Helical" evidence="6">
    <location>
        <begin position="408"/>
        <end position="429"/>
    </location>
</feature>
<evidence type="ECO:0000313" key="9">
    <source>
        <dbReference type="Proteomes" id="UP001331936"/>
    </source>
</evidence>
<sequence>MLRSTPKPSRAARKPGSRFVFPVLAVGAIFQAIMQTVMVPLLPSMPGFTGAGPTAVSWLVTSTLLVGAVMTPIFGRLADMIGKKRMLLIAFSLMTLGSVVCALTSNIGLLIAARGLQGAGAAVLPIGMAILREVLPRDRVDRSIAVLSSTLGIGTAIGIPFAAAIVQFADWHLLFWVTTAIGTGVGIAAWMVVPESRSRTGGRFDTVGAAGLSAALICLLVPITQGSTWGWGSPAILSMFVASAVFFATWGLQQLRNRNPLVDLRVSAQRAVLMPHLSALLVGFAFYGNTLITTQLLQASSDRGAGYDLTILQAALCQLPASIAMMIFAIVASRISERFGPKATIMLGALFLVAGYSVHAVPDKPLGVVVTAIFVAAIGTSFVYCTLPVLLLGAVPLSQNAAANGVNVLLRTVGSTMCSAVVASVLAAHTLAGGIGVGGFVIAYVVCAACAVIVFAAAFALPSAHKRRPRPSAV</sequence>
<dbReference type="InterPro" id="IPR020846">
    <property type="entry name" value="MFS_dom"/>
</dbReference>
<keyword evidence="4 6" id="KW-1133">Transmembrane helix</keyword>